<keyword evidence="2" id="KW-1185">Reference proteome</keyword>
<evidence type="ECO:0000313" key="2">
    <source>
        <dbReference type="Proteomes" id="UP001280156"/>
    </source>
</evidence>
<organism evidence="1 2">
    <name type="scientific">Mesorhizobium humile</name>
    <dbReference type="NCBI Taxonomy" id="3072313"/>
    <lineage>
        <taxon>Bacteria</taxon>
        <taxon>Pseudomonadati</taxon>
        <taxon>Pseudomonadota</taxon>
        <taxon>Alphaproteobacteria</taxon>
        <taxon>Hyphomicrobiales</taxon>
        <taxon>Phyllobacteriaceae</taxon>
        <taxon>Mesorhizobium</taxon>
    </lineage>
</organism>
<evidence type="ECO:0000313" key="1">
    <source>
        <dbReference type="EMBL" id="MDX8487449.1"/>
    </source>
</evidence>
<reference evidence="1 2" key="1">
    <citation type="submission" date="2023-08" db="EMBL/GenBank/DDBJ databases">
        <title>Implementing the SeqCode for naming new Mesorhizobium species isolated from Vachellia karroo root nodules.</title>
        <authorList>
            <person name="Van Lill M."/>
        </authorList>
    </citation>
    <scope>NUCLEOTIDE SEQUENCE [LARGE SCALE GENOMIC DNA]</scope>
    <source>
        <strain evidence="1 2">VK2B</strain>
    </source>
</reference>
<dbReference type="EMBL" id="JAVIIV010000013">
    <property type="protein sequence ID" value="MDX8487449.1"/>
    <property type="molecule type" value="Genomic_DNA"/>
</dbReference>
<comment type="caution">
    <text evidence="1">The sequence shown here is derived from an EMBL/GenBank/DDBJ whole genome shotgun (WGS) entry which is preliminary data.</text>
</comment>
<dbReference type="RefSeq" id="WP_320297811.1">
    <property type="nucleotide sequence ID" value="NZ_JAVIIU010000012.1"/>
</dbReference>
<sequence>MRAAHGGHAALWLIDVSSPFMLQCKKETRAVAREADHMDRGLFFVIGDFFNTFGSAAAAARALEAGRKLRRSDLKKPGIDPAAFDRIGRF</sequence>
<accession>A0ABU4YNG8</accession>
<protein>
    <submittedName>
        <fullName evidence="1">Uncharacterized protein</fullName>
    </submittedName>
</protein>
<gene>
    <name evidence="1" type="ORF">RFM52_19785</name>
</gene>
<dbReference type="Proteomes" id="UP001280156">
    <property type="component" value="Unassembled WGS sequence"/>
</dbReference>
<proteinExistence type="predicted"/>
<name>A0ABU4YNG8_9HYPH</name>